<feature type="compositionally biased region" description="Polar residues" evidence="1">
    <location>
        <begin position="90"/>
        <end position="106"/>
    </location>
</feature>
<keyword evidence="3" id="KW-1185">Reference proteome</keyword>
<gene>
    <name evidence="4" type="primary">LOC108051627</name>
    <name evidence="2" type="synonym">108051627</name>
</gene>
<feature type="region of interest" description="Disordered" evidence="1">
    <location>
        <begin position="43"/>
        <end position="106"/>
    </location>
</feature>
<evidence type="ECO:0000313" key="3">
    <source>
        <dbReference type="Proteomes" id="UP001652680"/>
    </source>
</evidence>
<evidence type="ECO:0000313" key="2">
    <source>
        <dbReference type="EnsemblMetazoa" id="XP_016989266.1"/>
    </source>
</evidence>
<dbReference type="EnsemblMetazoa" id="XM_017133777.1">
    <property type="protein sequence ID" value="XP_016989266.1"/>
    <property type="gene ID" value="LOC108051627"/>
</dbReference>
<dbReference type="AlphaFoldDB" id="A0A6P4FVP6"/>
<dbReference type="OMA" id="MQAMPIS"/>
<reference evidence="3" key="1">
    <citation type="journal article" date="2021" name="Elife">
        <title>Highly contiguous assemblies of 101 drosophilid genomes.</title>
        <authorList>
            <person name="Kim B.Y."/>
            <person name="Wang J.R."/>
            <person name="Miller D.E."/>
            <person name="Barmina O."/>
            <person name="Delaney E."/>
            <person name="Thompson A."/>
            <person name="Comeault A.A."/>
            <person name="Peede D."/>
            <person name="D'Agostino E.R."/>
            <person name="Pelaez J."/>
            <person name="Aguilar J.M."/>
            <person name="Haji D."/>
            <person name="Matsunaga T."/>
            <person name="Armstrong E.E."/>
            <person name="Zych M."/>
            <person name="Ogawa Y."/>
            <person name="Stamenkovic-Radak M."/>
            <person name="Jelic M."/>
            <person name="Veselinovic M.S."/>
            <person name="Tanaskovic M."/>
            <person name="Eric P."/>
            <person name="Gao J.J."/>
            <person name="Katoh T.K."/>
            <person name="Toda M.J."/>
            <person name="Watabe H."/>
            <person name="Watada M."/>
            <person name="Davis J.S."/>
            <person name="Moyle L.C."/>
            <person name="Manoli G."/>
            <person name="Bertolini E."/>
            <person name="Kostal V."/>
            <person name="Hawley R.S."/>
            <person name="Takahashi A."/>
            <person name="Jones C.D."/>
            <person name="Price D.K."/>
            <person name="Whiteman N."/>
            <person name="Kopp A."/>
            <person name="Matute D.R."/>
            <person name="Petrov D.A."/>
        </authorList>
    </citation>
    <scope>NUCLEOTIDE SEQUENCE [LARGE SCALE GENOMIC DNA]</scope>
</reference>
<dbReference type="RefSeq" id="XP_016989266.1">
    <property type="nucleotide sequence ID" value="XM_017133777.1"/>
</dbReference>
<dbReference type="OrthoDB" id="7865177at2759"/>
<feature type="region of interest" description="Disordered" evidence="1">
    <location>
        <begin position="158"/>
        <end position="190"/>
    </location>
</feature>
<dbReference type="GeneID" id="108051627"/>
<organism evidence="4">
    <name type="scientific">Drosophila rhopaloa</name>
    <name type="common">Fruit fly</name>
    <dbReference type="NCBI Taxonomy" id="1041015"/>
    <lineage>
        <taxon>Eukaryota</taxon>
        <taxon>Metazoa</taxon>
        <taxon>Ecdysozoa</taxon>
        <taxon>Arthropoda</taxon>
        <taxon>Hexapoda</taxon>
        <taxon>Insecta</taxon>
        <taxon>Pterygota</taxon>
        <taxon>Neoptera</taxon>
        <taxon>Endopterygota</taxon>
        <taxon>Diptera</taxon>
        <taxon>Brachycera</taxon>
        <taxon>Muscomorpha</taxon>
        <taxon>Ephydroidea</taxon>
        <taxon>Drosophilidae</taxon>
        <taxon>Drosophila</taxon>
        <taxon>Sophophora</taxon>
    </lineage>
</organism>
<feature type="region of interest" description="Disordered" evidence="1">
    <location>
        <begin position="423"/>
        <end position="465"/>
    </location>
</feature>
<feature type="region of interest" description="Disordered" evidence="1">
    <location>
        <begin position="250"/>
        <end position="292"/>
    </location>
</feature>
<dbReference type="Proteomes" id="UP001652680">
    <property type="component" value="Unassembled WGS sequence"/>
</dbReference>
<protein>
    <submittedName>
        <fullName evidence="4">Uncharacterized protein LOC108051627</fullName>
    </submittedName>
</protein>
<feature type="compositionally biased region" description="Basic and acidic residues" evidence="1">
    <location>
        <begin position="275"/>
        <end position="284"/>
    </location>
</feature>
<feature type="compositionally biased region" description="Polar residues" evidence="1">
    <location>
        <begin position="250"/>
        <end position="259"/>
    </location>
</feature>
<evidence type="ECO:0000313" key="4">
    <source>
        <dbReference type="RefSeq" id="XP_016989266.1"/>
    </source>
</evidence>
<proteinExistence type="predicted"/>
<feature type="compositionally biased region" description="Polar residues" evidence="1">
    <location>
        <begin position="15"/>
        <end position="30"/>
    </location>
</feature>
<sequence>MESRIGSGAGPPNTIMIQLVSQPPTSSGQMQAMPISVQAIPLFPGNRKAGEQPPRSDSISPNMRAPAEAPPRMHPRIRPEMCAPPKRKSSQSQLRGSCPRYSSSGASQPTVRYVVRPEDRIIPIYIPVPRATSNCFSNVPGGRMERECPCCGRGGTLNIPEGQIPQVPPKQMEPPGRRDQATNTNDQPDLADLRTICETLGRAMMAAATAAVESAHNYQLEKRMSISRSSGPDPKDPTNIMFQMLSQLGEQESPTPTKQEQSEVEIPVGENPSSGEKRISHDPPGRSQKASFSETVLVGTKIPADESPSKEWIVEQRLPSLLSDGRFHVEYPRTPRPTPVSARGSVNTGSIVSSDQSRLLSGSWTNEGTLVKNSNIFRLCQRAGLVPAKQWNSKLTARKSLGANQASALIAVKGLRSPSIRRRFPTEKLPTVKGPETCGPTSPNSSLPVEKQPKDPSGTTLVNPL</sequence>
<accession>A0A6P4FVP6</accession>
<name>A0A6P4FVP6_DRORH</name>
<reference evidence="2" key="3">
    <citation type="submission" date="2025-05" db="UniProtKB">
        <authorList>
            <consortium name="EnsemblMetazoa"/>
        </authorList>
    </citation>
    <scope>IDENTIFICATION</scope>
</reference>
<feature type="region of interest" description="Disordered" evidence="1">
    <location>
        <begin position="1"/>
        <end position="31"/>
    </location>
</feature>
<evidence type="ECO:0000256" key="1">
    <source>
        <dbReference type="SAM" id="MobiDB-lite"/>
    </source>
</evidence>
<reference evidence="4" key="2">
    <citation type="submission" date="2025-04" db="UniProtKB">
        <authorList>
            <consortium name="RefSeq"/>
        </authorList>
    </citation>
    <scope>IDENTIFICATION</scope>
</reference>